<dbReference type="Pfam" id="PF10983">
    <property type="entry name" value="DUF2793"/>
    <property type="match status" value="1"/>
</dbReference>
<dbReference type="EMBL" id="QURN01000011">
    <property type="protein sequence ID" value="RFC66755.1"/>
    <property type="molecule type" value="Genomic_DNA"/>
</dbReference>
<dbReference type="InterPro" id="IPR021251">
    <property type="entry name" value="DUF2793"/>
</dbReference>
<sequence>MEETSNLALPYILPSQAQKHVTHNEALRRLDALVQLAVVSRVTGAPPASPAEGDRYIVGASATGAWAGKEALVAAWQDGAWAFFEPVPGWIAAILDEGAVCFWDGTHWLELQAALDGVLDGMSIKNAPLAGIGTAADATNPFAAKLNNALWTAKSTGEGGTGNLRYVMNKQAAANTLSLLMQSAYSGRAELGLVGNDDFTLKVSADGATWREALAINKSTGVVRLPCNNILSDYSLNLYADSGRFAGSGVNTVGVTTFTLPSYLSRYNSTTVAGLAKFITNNTDYGGTAGTLNASAKALVDMIRDASYRRYGVEYWIAEFTHGSGTASPVTHLSVTYYLSVLSSQFLRAPNMTFHAYLRAIDDDILIKYTAGQTLVLNGTSYQNHVLIQPSAGWVSLTIYDSVPLRQSFGYTPTTLNLFAKTTGNRYQMACPALMGGITTVDDNIGIVAATNSWPA</sequence>
<dbReference type="AlphaFoldDB" id="A0A371XC04"/>
<comment type="caution">
    <text evidence="1">The sequence shown here is derived from an EMBL/GenBank/DDBJ whole genome shotgun (WGS) entry which is preliminary data.</text>
</comment>
<dbReference type="Proteomes" id="UP000262379">
    <property type="component" value="Unassembled WGS sequence"/>
</dbReference>
<reference evidence="2" key="1">
    <citation type="submission" date="2018-08" db="EMBL/GenBank/DDBJ databases">
        <authorList>
            <person name="Im W.T."/>
        </authorList>
    </citation>
    <scope>NUCLEOTIDE SEQUENCE [LARGE SCALE GENOMIC DNA]</scope>
    <source>
        <strain evidence="2">LA-28</strain>
    </source>
</reference>
<protein>
    <submittedName>
        <fullName evidence="1">DUF2793 domain-containing protein</fullName>
    </submittedName>
</protein>
<keyword evidence="2" id="KW-1185">Reference proteome</keyword>
<proteinExistence type="predicted"/>
<dbReference type="RefSeq" id="WP_116624646.1">
    <property type="nucleotide sequence ID" value="NZ_QURN01000011.1"/>
</dbReference>
<gene>
    <name evidence="1" type="ORF">DY251_14540</name>
</gene>
<accession>A0A371XC04</accession>
<organism evidence="1 2">
    <name type="scientific">Mesorhizobium denitrificans</name>
    <dbReference type="NCBI Taxonomy" id="2294114"/>
    <lineage>
        <taxon>Bacteria</taxon>
        <taxon>Pseudomonadati</taxon>
        <taxon>Pseudomonadota</taxon>
        <taxon>Alphaproteobacteria</taxon>
        <taxon>Hyphomicrobiales</taxon>
        <taxon>Phyllobacteriaceae</taxon>
        <taxon>Mesorhizobium</taxon>
    </lineage>
</organism>
<name>A0A371XC04_9HYPH</name>
<evidence type="ECO:0000313" key="2">
    <source>
        <dbReference type="Proteomes" id="UP000262379"/>
    </source>
</evidence>
<evidence type="ECO:0000313" key="1">
    <source>
        <dbReference type="EMBL" id="RFC66755.1"/>
    </source>
</evidence>